<dbReference type="SMART" id="SM00364">
    <property type="entry name" value="LRR_BAC"/>
    <property type="match status" value="6"/>
</dbReference>
<dbReference type="InterPro" id="IPR032675">
    <property type="entry name" value="LRR_dom_sf"/>
</dbReference>
<evidence type="ECO:0000313" key="4">
    <source>
        <dbReference type="EMBL" id="OQR77974.1"/>
    </source>
</evidence>
<evidence type="ECO:0000256" key="3">
    <source>
        <dbReference type="SAM" id="MobiDB-lite"/>
    </source>
</evidence>
<feature type="region of interest" description="Disordered" evidence="3">
    <location>
        <begin position="1"/>
        <end position="30"/>
    </location>
</feature>
<proteinExistence type="predicted"/>
<feature type="compositionally biased region" description="Polar residues" evidence="3">
    <location>
        <begin position="20"/>
        <end position="30"/>
    </location>
</feature>
<dbReference type="Proteomes" id="UP000192247">
    <property type="component" value="Unassembled WGS sequence"/>
</dbReference>
<keyword evidence="2" id="KW-0677">Repeat</keyword>
<dbReference type="STRING" id="418985.A0A1V9XWU8"/>
<comment type="caution">
    <text evidence="4">The sequence shown here is derived from an EMBL/GenBank/DDBJ whole genome shotgun (WGS) entry which is preliminary data.</text>
</comment>
<reference evidence="4 5" key="1">
    <citation type="journal article" date="2017" name="Gigascience">
        <title>Draft genome of the honey bee ectoparasitic mite, Tropilaelaps mercedesae, is shaped by the parasitic life history.</title>
        <authorList>
            <person name="Dong X."/>
            <person name="Armstrong S.D."/>
            <person name="Xia D."/>
            <person name="Makepeace B.L."/>
            <person name="Darby A.C."/>
            <person name="Kadowaki T."/>
        </authorList>
    </citation>
    <scope>NUCLEOTIDE SEQUENCE [LARGE SCALE GENOMIC DNA]</scope>
    <source>
        <strain evidence="4">Wuxi-XJTLU</strain>
    </source>
</reference>
<name>A0A1V9XWU8_9ACAR</name>
<dbReference type="InParanoid" id="A0A1V9XWU8"/>
<gene>
    <name evidence="4" type="ORF">BIW11_00372</name>
</gene>
<dbReference type="Pfam" id="PF00560">
    <property type="entry name" value="LRR_1"/>
    <property type="match status" value="1"/>
</dbReference>
<dbReference type="Gene3D" id="3.80.10.10">
    <property type="entry name" value="Ribonuclease Inhibitor"/>
    <property type="match status" value="1"/>
</dbReference>
<evidence type="ECO:0000256" key="2">
    <source>
        <dbReference type="ARBA" id="ARBA00022737"/>
    </source>
</evidence>
<accession>A0A1V9XWU8</accession>
<feature type="non-terminal residue" evidence="4">
    <location>
        <position position="254"/>
    </location>
</feature>
<dbReference type="InterPro" id="IPR050216">
    <property type="entry name" value="LRR_domain-containing"/>
</dbReference>
<keyword evidence="1" id="KW-0433">Leucine-rich repeat</keyword>
<dbReference type="SUPFAM" id="SSF52058">
    <property type="entry name" value="L domain-like"/>
    <property type="match status" value="1"/>
</dbReference>
<dbReference type="PANTHER" id="PTHR48051:SF21">
    <property type="entry name" value="CALPONIN-HOMOLOGY (CH) DOMAIN-CONTAINING PROTEIN"/>
    <property type="match status" value="1"/>
</dbReference>
<feature type="compositionally biased region" description="Polar residues" evidence="3">
    <location>
        <begin position="1"/>
        <end position="12"/>
    </location>
</feature>
<organism evidence="4 5">
    <name type="scientific">Tropilaelaps mercedesae</name>
    <dbReference type="NCBI Taxonomy" id="418985"/>
    <lineage>
        <taxon>Eukaryota</taxon>
        <taxon>Metazoa</taxon>
        <taxon>Ecdysozoa</taxon>
        <taxon>Arthropoda</taxon>
        <taxon>Chelicerata</taxon>
        <taxon>Arachnida</taxon>
        <taxon>Acari</taxon>
        <taxon>Parasitiformes</taxon>
        <taxon>Mesostigmata</taxon>
        <taxon>Gamasina</taxon>
        <taxon>Dermanyssoidea</taxon>
        <taxon>Laelapidae</taxon>
        <taxon>Tropilaelaps</taxon>
    </lineage>
</organism>
<dbReference type="PROSITE" id="PS51450">
    <property type="entry name" value="LRR"/>
    <property type="match status" value="2"/>
</dbReference>
<dbReference type="GO" id="GO:0005737">
    <property type="term" value="C:cytoplasm"/>
    <property type="evidence" value="ECO:0007669"/>
    <property type="project" value="TreeGrafter"/>
</dbReference>
<dbReference type="SMART" id="SM00369">
    <property type="entry name" value="LRR_TYP"/>
    <property type="match status" value="5"/>
</dbReference>
<keyword evidence="5" id="KW-1185">Reference proteome</keyword>
<evidence type="ECO:0000256" key="1">
    <source>
        <dbReference type="ARBA" id="ARBA00022614"/>
    </source>
</evidence>
<evidence type="ECO:0000313" key="5">
    <source>
        <dbReference type="Proteomes" id="UP000192247"/>
    </source>
</evidence>
<dbReference type="EMBL" id="MNPL01002791">
    <property type="protein sequence ID" value="OQR77974.1"/>
    <property type="molecule type" value="Genomic_DNA"/>
</dbReference>
<dbReference type="InterPro" id="IPR003591">
    <property type="entry name" value="Leu-rich_rpt_typical-subtyp"/>
</dbReference>
<dbReference type="InterPro" id="IPR001611">
    <property type="entry name" value="Leu-rich_rpt"/>
</dbReference>
<dbReference type="PANTHER" id="PTHR48051">
    <property type="match status" value="1"/>
</dbReference>
<dbReference type="Pfam" id="PF13855">
    <property type="entry name" value="LRR_8"/>
    <property type="match status" value="1"/>
</dbReference>
<sequence length="254" mass="28475">MGTQSEHSSPSATLHPHHNASVTTPANANAQTPQIKLDKTLEEATETGVLRLNGRKLKEISLKLQSLPKYDISDTIVADLSKNRLNELPSFVCELYQLTELSLYSNLLRALPSDESLLTLQHLTYINLSKNQISVIPRALCYLPKLQVLIVSHNRLCSLPEEVGRMDSLSDLDVSCNEISFLPAQIVNLTALKYLDLRRNILVELPVDLHRLTSLTRLDISENRIQTLPLDVRKMARLTEFLCDHNPLVMPPAA</sequence>
<dbReference type="OrthoDB" id="6492388at2759"/>
<protein>
    <submittedName>
        <fullName evidence="4">Leucine-rich repeat and calponin homology domain-containing protein 3-like</fullName>
    </submittedName>
</protein>
<dbReference type="AlphaFoldDB" id="A0A1V9XWU8"/>